<keyword evidence="1" id="KW-1133">Transmembrane helix</keyword>
<feature type="transmembrane region" description="Helical" evidence="1">
    <location>
        <begin position="53"/>
        <end position="72"/>
    </location>
</feature>
<sequence length="116" mass="11650">MLGVSSSALAMTRQDAFGPLIEHVGALTGAVANPVTGFAVAVLAVLIARRQRLLLAAVVVGAAEGALMALLGVAHVGIVAACTTGAAGSVAQALVIWPFANTVRRLGRRLSRRPGA</sequence>
<feature type="transmembrane region" description="Helical" evidence="1">
    <location>
        <begin position="20"/>
        <end position="46"/>
    </location>
</feature>
<reference evidence="2 3" key="1">
    <citation type="submission" date="2018-09" db="EMBL/GenBank/DDBJ databases">
        <title>Whole genome based analysis of evolution and adaptive divergence in Indian and Brazilian strains of Azospirillum brasilense.</title>
        <authorList>
            <person name="Singh C."/>
            <person name="Tripathi A.K."/>
        </authorList>
    </citation>
    <scope>NUCLEOTIDE SEQUENCE [LARGE SCALE GENOMIC DNA]</scope>
    <source>
        <strain evidence="2 3">MTCC4036</strain>
        <plasmid evidence="2 3">p2</plasmid>
    </source>
</reference>
<protein>
    <submittedName>
        <fullName evidence="2">Uncharacterized protein</fullName>
    </submittedName>
</protein>
<dbReference type="EMBL" id="CP032332">
    <property type="protein sequence ID" value="QCO05784.1"/>
    <property type="molecule type" value="Genomic_DNA"/>
</dbReference>
<gene>
    <name evidence="2" type="ORF">D3867_28230</name>
</gene>
<keyword evidence="2" id="KW-0614">Plasmid</keyword>
<keyword evidence="1" id="KW-0812">Transmembrane</keyword>
<evidence type="ECO:0000256" key="1">
    <source>
        <dbReference type="SAM" id="Phobius"/>
    </source>
</evidence>
<organism evidence="2 3">
    <name type="scientific">Azospirillum brasilense</name>
    <dbReference type="NCBI Taxonomy" id="192"/>
    <lineage>
        <taxon>Bacteria</taxon>
        <taxon>Pseudomonadati</taxon>
        <taxon>Pseudomonadota</taxon>
        <taxon>Alphaproteobacteria</taxon>
        <taxon>Rhodospirillales</taxon>
        <taxon>Azospirillaceae</taxon>
        <taxon>Azospirillum</taxon>
    </lineage>
</organism>
<accession>A0A4D8Q6S4</accession>
<name>A0A4D8Q6S4_AZOBR</name>
<feature type="transmembrane region" description="Helical" evidence="1">
    <location>
        <begin position="78"/>
        <end position="100"/>
    </location>
</feature>
<keyword evidence="1" id="KW-0472">Membrane</keyword>
<evidence type="ECO:0000313" key="2">
    <source>
        <dbReference type="EMBL" id="QCO05784.1"/>
    </source>
</evidence>
<proteinExistence type="predicted"/>
<dbReference type="AlphaFoldDB" id="A0A4D8Q6S4"/>
<geneLocation type="plasmid" evidence="2">
    <name>p2</name>
</geneLocation>
<dbReference type="Proteomes" id="UP000298596">
    <property type="component" value="Plasmid p2"/>
</dbReference>
<evidence type="ECO:0000313" key="3">
    <source>
        <dbReference type="Proteomes" id="UP000298596"/>
    </source>
</evidence>